<feature type="compositionally biased region" description="Basic and acidic residues" evidence="1">
    <location>
        <begin position="570"/>
        <end position="586"/>
    </location>
</feature>
<gene>
    <name evidence="2" type="ORF">NS506_06741</name>
</gene>
<dbReference type="EMBL" id="CP017839">
    <property type="protein sequence ID" value="APB00772.1"/>
    <property type="molecule type" value="Genomic_DNA"/>
</dbReference>
<dbReference type="Proteomes" id="UP000180166">
    <property type="component" value="Chromosome"/>
</dbReference>
<organism evidence="2 3">
    <name type="scientific">Nocardia seriolae</name>
    <dbReference type="NCBI Taxonomy" id="37332"/>
    <lineage>
        <taxon>Bacteria</taxon>
        <taxon>Bacillati</taxon>
        <taxon>Actinomycetota</taxon>
        <taxon>Actinomycetes</taxon>
        <taxon>Mycobacteriales</taxon>
        <taxon>Nocardiaceae</taxon>
        <taxon>Nocardia</taxon>
    </lineage>
</organism>
<name>A0ABC8B2W0_9NOCA</name>
<evidence type="ECO:0000313" key="3">
    <source>
        <dbReference type="Proteomes" id="UP000180166"/>
    </source>
</evidence>
<feature type="region of interest" description="Disordered" evidence="1">
    <location>
        <begin position="538"/>
        <end position="630"/>
    </location>
</feature>
<evidence type="ECO:0000313" key="2">
    <source>
        <dbReference type="EMBL" id="APB00772.1"/>
    </source>
</evidence>
<dbReference type="KEGG" id="nsr:NS506_06741"/>
<evidence type="ECO:0000256" key="1">
    <source>
        <dbReference type="SAM" id="MobiDB-lite"/>
    </source>
</evidence>
<proteinExistence type="predicted"/>
<feature type="region of interest" description="Disordered" evidence="1">
    <location>
        <begin position="294"/>
        <end position="384"/>
    </location>
</feature>
<sequence>MTRDLPLDDAAGADDNGGDAAYHIANGVARVARAGAYVTGGALIAAGGSRGGTPAITHDSKQVGWSQVNDPQPEAPSPTKAFPDLTPDSMPPQHHAPVALVNTPFHRLDGFDHGLERGTDAGLFPTSFDSVPQNPAALSGFQGLGLPDSDPGVGGPPGYGQHPAWMPEQLGQSETVTAQPHLPAAELPEPNFLQHLPGFGLPGTGGMHVPGMTNGSFVPGADVGHQPGAFDGIGGIGHTDGQGVGAFVGTTWTVDAHIGLDGIWFRSDLKVDVGLGDVGHQLDAFNQQVSNSLSHGGPAYANQPNAGANGVPGASANPGQSANTPGSATPAAANSLPAHGASDAPAGATPTSAVPGSNSPTGTPLTSSTAPASTAPVGGLGAPSPVAAQPAAPVLGTPAPSAPAAPVTFTPAPAPAPVAAPVVPAPTAPVVVAPVPVAQPVAVTPLQTTIQPDAANQPIANLLSTHGGPSPLTAPAAVAAPALYDHGKQPVPAGGEPSAPGHPATLVDKPVTAAPAPAPHLSAPATIEPAPVLTTVPPVPTIKVPNPDTEITKPGTAVTTPVTPPANPGGKDDITTKPHTPADEPGGHGSTPTVPTDDAVPTHVPTAPTTQPQVSVAPAPTVAPEPVHTPQPTVSVAPAPTVAPVPTVQAPITTPAHIEPVPVKPIADHYDSGALPIADDSGLHPMSVHDGGLLVHDAGLFSGLTPDASFVDAHHTPAPDPGNHMLLL</sequence>
<dbReference type="AlphaFoldDB" id="A0ABC8B2W0"/>
<accession>A0ABC8B2W0</accession>
<dbReference type="RefSeq" id="WP_071344499.1">
    <property type="nucleotide sequence ID" value="NZ_CP017839.1"/>
</dbReference>
<protein>
    <submittedName>
        <fullName evidence="2">Transcription initiation factor TFIID subunit</fullName>
    </submittedName>
</protein>
<feature type="compositionally biased region" description="Low complexity" evidence="1">
    <location>
        <begin position="538"/>
        <end position="561"/>
    </location>
</feature>
<feature type="compositionally biased region" description="Polar residues" evidence="1">
    <location>
        <begin position="317"/>
        <end position="327"/>
    </location>
</feature>
<reference evidence="2 3" key="1">
    <citation type="submission" date="2016-10" db="EMBL/GenBank/DDBJ databases">
        <title>Genome sequence of Nocardia seriolae strain EM150506, isolated from Anguila japonica.</title>
        <authorList>
            <person name="Han H.-J."/>
        </authorList>
    </citation>
    <scope>NUCLEOTIDE SEQUENCE [LARGE SCALE GENOMIC DNA]</scope>
    <source>
        <strain evidence="2 3">EM150506</strain>
    </source>
</reference>
<feature type="compositionally biased region" description="Low complexity" evidence="1">
    <location>
        <begin position="591"/>
        <end position="620"/>
    </location>
</feature>
<feature type="region of interest" description="Disordered" evidence="1">
    <location>
        <begin position="62"/>
        <end position="82"/>
    </location>
</feature>
<feature type="compositionally biased region" description="Low complexity" evidence="1">
    <location>
        <begin position="355"/>
        <end position="384"/>
    </location>
</feature>